<dbReference type="PANTHER" id="PTHR12902">
    <property type="entry name" value="WASP-1"/>
    <property type="match status" value="1"/>
</dbReference>
<dbReference type="Gramene" id="Pp3c22_7740V3.5">
    <property type="protein sequence ID" value="Pp3c22_7740V3.5"/>
    <property type="gene ID" value="Pp3c22_7740"/>
</dbReference>
<dbReference type="GO" id="GO:0003779">
    <property type="term" value="F:actin binding"/>
    <property type="evidence" value="ECO:0007669"/>
    <property type="project" value="UniProtKB-UniRule"/>
</dbReference>
<keyword evidence="2" id="KW-0009">Actin-binding</keyword>
<feature type="compositionally biased region" description="Basic and acidic residues" evidence="3">
    <location>
        <begin position="1032"/>
        <end position="1044"/>
    </location>
</feature>
<dbReference type="EnsemblPlants" id="Pp3c22_7740V3.3">
    <property type="protein sequence ID" value="Pp3c22_7740V3.3"/>
    <property type="gene ID" value="Pp3c22_7740"/>
</dbReference>
<comment type="subcellular location">
    <subcellularLocation>
        <location evidence="2">Cytoplasm</location>
        <location evidence="2">Cytoskeleton</location>
    </subcellularLocation>
</comment>
<evidence type="ECO:0000256" key="2">
    <source>
        <dbReference type="RuleBase" id="RU367034"/>
    </source>
</evidence>
<feature type="compositionally biased region" description="Basic and acidic residues" evidence="3">
    <location>
        <begin position="798"/>
        <end position="811"/>
    </location>
</feature>
<feature type="compositionally biased region" description="Polar residues" evidence="3">
    <location>
        <begin position="686"/>
        <end position="695"/>
    </location>
</feature>
<dbReference type="Gene3D" id="1.20.5.340">
    <property type="match status" value="1"/>
</dbReference>
<dbReference type="eggNOG" id="ENOG502QTI6">
    <property type="taxonomic scope" value="Eukaryota"/>
</dbReference>
<dbReference type="Gramene" id="Pp3c22_7740V3.2">
    <property type="protein sequence ID" value="Pp3c22_7740V3.2"/>
    <property type="gene ID" value="Pp3c22_7740"/>
</dbReference>
<dbReference type="EnsemblPlants" id="Pp3c22_7740V3.2">
    <property type="protein sequence ID" value="Pp3c22_7740V3.2"/>
    <property type="gene ID" value="Pp3c22_7740"/>
</dbReference>
<dbReference type="OMA" id="LDIGERW"/>
<keyword evidence="2" id="KW-0963">Cytoplasm</keyword>
<dbReference type="PaxDb" id="3218-PP1S12_202V6.1"/>
<dbReference type="EMBL" id="ABEU02000022">
    <property type="protein sequence ID" value="PNR30533.1"/>
    <property type="molecule type" value="Genomic_DNA"/>
</dbReference>
<feature type="compositionally biased region" description="Low complexity" evidence="3">
    <location>
        <begin position="616"/>
        <end position="644"/>
    </location>
</feature>
<feature type="compositionally biased region" description="Polar residues" evidence="3">
    <location>
        <begin position="995"/>
        <end position="1013"/>
    </location>
</feature>
<gene>
    <name evidence="5" type="primary">LOC112275014</name>
    <name evidence="4" type="ORF">PHYPA_026849</name>
</gene>
<feature type="region of interest" description="Disordered" evidence="3">
    <location>
        <begin position="238"/>
        <end position="292"/>
    </location>
</feature>
<dbReference type="PANTHER" id="PTHR12902:SF1">
    <property type="entry name" value="WISKOTT-ALDRICH SYNDROME PROTEIN FAMILY MEMBER"/>
    <property type="match status" value="1"/>
</dbReference>
<feature type="compositionally biased region" description="Polar residues" evidence="3">
    <location>
        <begin position="880"/>
        <end position="890"/>
    </location>
</feature>
<evidence type="ECO:0000256" key="3">
    <source>
        <dbReference type="SAM" id="MobiDB-lite"/>
    </source>
</evidence>
<dbReference type="Proteomes" id="UP000006727">
    <property type="component" value="Chromosome 22"/>
</dbReference>
<proteinExistence type="inferred from homology"/>
<dbReference type="FunCoup" id="A9RJ40">
    <property type="interactions" value="2598"/>
</dbReference>
<accession>A9RJ40</accession>
<feature type="compositionally biased region" description="Polar residues" evidence="3">
    <location>
        <begin position="593"/>
        <end position="608"/>
    </location>
</feature>
<feature type="compositionally biased region" description="Polar residues" evidence="3">
    <location>
        <begin position="275"/>
        <end position="292"/>
    </location>
</feature>
<name>A9RJ40_PHYPA</name>
<feature type="compositionally biased region" description="Low complexity" evidence="3">
    <location>
        <begin position="1292"/>
        <end position="1309"/>
    </location>
</feature>
<dbReference type="GO" id="GO:0005856">
    <property type="term" value="C:cytoskeleton"/>
    <property type="evidence" value="ECO:0007669"/>
    <property type="project" value="UniProtKB-SubCell"/>
</dbReference>
<protein>
    <recommendedName>
        <fullName evidence="2">Protein SCAR</fullName>
    </recommendedName>
    <alternativeName>
        <fullName evidence="2">Protein WAVE</fullName>
    </alternativeName>
</protein>
<feature type="region of interest" description="Disordered" evidence="3">
    <location>
        <begin position="499"/>
        <end position="524"/>
    </location>
</feature>
<feature type="compositionally biased region" description="Low complexity" evidence="3">
    <location>
        <begin position="1333"/>
        <end position="1347"/>
    </location>
</feature>
<evidence type="ECO:0000313" key="6">
    <source>
        <dbReference type="Proteomes" id="UP000006727"/>
    </source>
</evidence>
<reference evidence="5" key="3">
    <citation type="submission" date="2020-12" db="UniProtKB">
        <authorList>
            <consortium name="EnsemblPlants"/>
        </authorList>
    </citation>
    <scope>IDENTIFICATION</scope>
</reference>
<dbReference type="Gramene" id="Pp3c22_7740V3.3">
    <property type="protein sequence ID" value="Pp3c22_7740V3.3"/>
    <property type="gene ID" value="Pp3c22_7740"/>
</dbReference>
<dbReference type="HOGENOM" id="CLU_249553_0_0_1"/>
<feature type="compositionally biased region" description="Low complexity" evidence="3">
    <location>
        <begin position="1098"/>
        <end position="1110"/>
    </location>
</feature>
<dbReference type="OrthoDB" id="1929108at2759"/>
<sequence>MPLVRYEVRCEHSLANPELFRSASRDDPEGLLEGVAMAGLVGIIRQLGDLAEFAAEVFRDLHNELVTVGGRTHDLTVRVQSLEAELPAVERALLSEPNQLRFAYTNGADWHVSIRSDQNHCTSGELPRFIRNFYEECRGPPRLFLLDKFDVAGAGACLKRYTDPSFFKVEWASSELMKAQRAQRERKARRDKKKGRRRKTGQPIAAVTQIPARVRYGSASLEDLDTFSHLLASTLKDEVPSSHSVSGASHGHGSQAQAQRRSNLGPKNRVAGGQLPSTGVLSPQAEGVSSTPLKISAKDIEANISRKFYHPIEPGNAAESQGGKISKIIEMENRDSVPSVGLIPRSGDIKSPKGANESKVSPSDVEAKETNRVVREDLEVGAIPHIENDLQEISRGDASMEELQGSDFGRASKINTADIPSREDAAVDDKEGVNIVDLRSLSDSAVIGSGFSGSQANSSTSSGGPSISDVDLANAQVSSTSGGLSGASSTAEEFVSLARGSDPVHGLDEQLSYSSTEPPAGVRAPSAAAFEVEGLPASGDPAFHDDHLSKIKRVHNNVMDSSEASRNAEETVYKEPYLPPIRIEEVFDDEGSRTISAASPTPSSQCSSQREDIQPSNSMLSRLSYSSELASVSSGSELASPVSSKSPAFNALYSPSRSPRISVDITKSPPGIYSRPARRSDRGSPRSGTPVLSSSPEPPSASVWTDGEDHAGPSRPPPPPTPVTVIETGSHFDSDQETNSVEPRFYPSPSPRANLKSGSEPDSVPLQPNEGSGYISNLSENAGNLHAESESSSLGNLELKHKPYSSEDLKTPSEPASAHMGTEVPYRSTPLTSLTSDLRSGTGLDEAGPSSELRQGPASNPAFANFVRSSLILPPHPSESPASSVHTSPLGTPKHRSQCIFVTNPSVKFAPSPLGQVASYDSHSHSVKDEESLPSSPTGSVIIKDTPSPPGSPASNYSENESEIHEFQSHSRAKSPVSPRSVAHALEDDHDERAGSNTGVPQDPRFTSSQSGQPIAGSVQEAGLVKAASENIDYRADSPPEGRVDAPLTRISPHHGMAHEASLQASSPISMQLDSGRTSPFGGMDAADLRPILTTRLSPKSRNSSASNSPPDSPPLREYLAGEDEDSAFQWAGRSQTDLPSKMEIGVSPGSEASNSPPTSPPKFLDRASSLKWRGRSESASLYPDSSLPPNLVCRSEISSPSSSPPPQSDMESPKEWDEGSLFSDSSDSSEETAVEVAVSEVYRLPDSPLPPDSPTMSEEDDHSSGPSSKPEFDEDEDTTVDHEHDIVRTTATSASQHPSDSSSSALSKGSDEVLSGEPKVSNDDSQIRDAQLGTSTFGSSTPSFLPVTLSRLDTNQHPMKINSTTQAQESPPSPAAPEPTINPTKDPMATAAQHNWNLIKALTFQDPGHSKLLQSDERFIMQDQTTKYFDLRRTESTEKKVPLIRPSANINVAAILEKANAIRQAYVGSDGEDDDEDDWSDS</sequence>
<dbReference type="Gramene" id="Pp3c22_7740V3.4">
    <property type="protein sequence ID" value="Pp3c22_7740V3.4"/>
    <property type="gene ID" value="Pp3c22_7740"/>
</dbReference>
<feature type="compositionally biased region" description="Low complexity" evidence="3">
    <location>
        <begin position="241"/>
        <end position="259"/>
    </location>
</feature>
<feature type="compositionally biased region" description="Low complexity" evidence="3">
    <location>
        <begin position="1235"/>
        <end position="1247"/>
    </location>
</feature>
<comment type="function">
    <text evidence="2">Involved in regulation of actin and microtubule organization. Part of a WAVE complex that activates the Arp2/3 complex.</text>
</comment>
<dbReference type="EnsemblPlants" id="Pp3c22_7740V3.4">
    <property type="protein sequence ID" value="Pp3c22_7740V3.4"/>
    <property type="gene ID" value="Pp3c22_7740"/>
</dbReference>
<organism evidence="4">
    <name type="scientific">Physcomitrium patens</name>
    <name type="common">Spreading-leaved earth moss</name>
    <name type="synonym">Physcomitrella patens</name>
    <dbReference type="NCBI Taxonomy" id="3218"/>
    <lineage>
        <taxon>Eukaryota</taxon>
        <taxon>Viridiplantae</taxon>
        <taxon>Streptophyta</taxon>
        <taxon>Embryophyta</taxon>
        <taxon>Bryophyta</taxon>
        <taxon>Bryophytina</taxon>
        <taxon>Bryopsida</taxon>
        <taxon>Funariidae</taxon>
        <taxon>Funariales</taxon>
        <taxon>Funariaceae</taxon>
        <taxon>Physcomitrium</taxon>
    </lineage>
</organism>
<dbReference type="GO" id="GO:2000601">
    <property type="term" value="P:positive regulation of Arp2/3 complex-mediated actin nucleation"/>
    <property type="evidence" value="ECO:0000318"/>
    <property type="project" value="GO_Central"/>
</dbReference>
<feature type="compositionally biased region" description="Basic and acidic residues" evidence="3">
    <location>
        <begin position="922"/>
        <end position="931"/>
    </location>
</feature>
<feature type="compositionally biased region" description="Basic residues" evidence="3">
    <location>
        <begin position="184"/>
        <end position="200"/>
    </location>
</feature>
<dbReference type="EnsemblPlants" id="Pp3c22_7740V3.1">
    <property type="protein sequence ID" value="Pp3c22_7740V3.1"/>
    <property type="gene ID" value="Pp3c22_7740"/>
</dbReference>
<dbReference type="GO" id="GO:0071933">
    <property type="term" value="F:Arp2/3 complex binding"/>
    <property type="evidence" value="ECO:0000318"/>
    <property type="project" value="GO_Central"/>
</dbReference>
<evidence type="ECO:0000313" key="4">
    <source>
        <dbReference type="EMBL" id="PNR30533.1"/>
    </source>
</evidence>
<feature type="compositionally biased region" description="Basic and acidic residues" evidence="3">
    <location>
        <begin position="420"/>
        <end position="432"/>
    </location>
</feature>
<feature type="region of interest" description="Disordered" evidence="3">
    <location>
        <begin position="1364"/>
        <end position="1389"/>
    </location>
</feature>
<keyword evidence="2" id="KW-0206">Cytoskeleton</keyword>
<dbReference type="KEGG" id="ppp:112275014"/>
<dbReference type="RefSeq" id="XP_024360693.1">
    <property type="nucleotide sequence ID" value="XM_024504925.2"/>
</dbReference>
<feature type="region of interest" description="Disordered" evidence="3">
    <location>
        <begin position="593"/>
        <end position="1347"/>
    </location>
</feature>
<feature type="region of interest" description="Disordered" evidence="3">
    <location>
        <begin position="404"/>
        <end position="433"/>
    </location>
</feature>
<reference evidence="4 6" key="2">
    <citation type="journal article" date="2018" name="Plant J.">
        <title>The Physcomitrella patens chromosome-scale assembly reveals moss genome structure and evolution.</title>
        <authorList>
            <person name="Lang D."/>
            <person name="Ullrich K.K."/>
            <person name="Murat F."/>
            <person name="Fuchs J."/>
            <person name="Jenkins J."/>
            <person name="Haas F.B."/>
            <person name="Piednoel M."/>
            <person name="Gundlach H."/>
            <person name="Van Bel M."/>
            <person name="Meyberg R."/>
            <person name="Vives C."/>
            <person name="Morata J."/>
            <person name="Symeonidi A."/>
            <person name="Hiss M."/>
            <person name="Muchero W."/>
            <person name="Kamisugi Y."/>
            <person name="Saleh O."/>
            <person name="Blanc G."/>
            <person name="Decker E.L."/>
            <person name="van Gessel N."/>
            <person name="Grimwood J."/>
            <person name="Hayes R.D."/>
            <person name="Graham S.W."/>
            <person name="Gunter L.E."/>
            <person name="McDaniel S.F."/>
            <person name="Hoernstein S.N.W."/>
            <person name="Larsson A."/>
            <person name="Li F.W."/>
            <person name="Perroud P.F."/>
            <person name="Phillips J."/>
            <person name="Ranjan P."/>
            <person name="Rokshar D.S."/>
            <person name="Rothfels C.J."/>
            <person name="Schneider L."/>
            <person name="Shu S."/>
            <person name="Stevenson D.W."/>
            <person name="Thummler F."/>
            <person name="Tillich M."/>
            <person name="Villarreal Aguilar J.C."/>
            <person name="Widiez T."/>
            <person name="Wong G.K."/>
            <person name="Wymore A."/>
            <person name="Zhang Y."/>
            <person name="Zimmer A.D."/>
            <person name="Quatrano R.S."/>
            <person name="Mayer K.F.X."/>
            <person name="Goodstein D."/>
            <person name="Casacuberta J.M."/>
            <person name="Vandepoele K."/>
            <person name="Reski R."/>
            <person name="Cuming A.C."/>
            <person name="Tuskan G.A."/>
            <person name="Maumus F."/>
            <person name="Salse J."/>
            <person name="Schmutz J."/>
            <person name="Rensing S.A."/>
        </authorList>
    </citation>
    <scope>NUCLEOTIDE SEQUENCE [LARGE SCALE GENOMIC DNA]</scope>
    <source>
        <strain evidence="5 6">cv. Gransden 2004</strain>
    </source>
</reference>
<dbReference type="GeneID" id="112275014"/>
<reference evidence="4 6" key="1">
    <citation type="journal article" date="2008" name="Science">
        <title>The Physcomitrella genome reveals evolutionary insights into the conquest of land by plants.</title>
        <authorList>
            <person name="Rensing S."/>
            <person name="Lang D."/>
            <person name="Zimmer A."/>
            <person name="Terry A."/>
            <person name="Salamov A."/>
            <person name="Shapiro H."/>
            <person name="Nishiyama T."/>
            <person name="Perroud P.-F."/>
            <person name="Lindquist E."/>
            <person name="Kamisugi Y."/>
            <person name="Tanahashi T."/>
            <person name="Sakakibara K."/>
            <person name="Fujita T."/>
            <person name="Oishi K."/>
            <person name="Shin-I T."/>
            <person name="Kuroki Y."/>
            <person name="Toyoda A."/>
            <person name="Suzuki Y."/>
            <person name="Hashimoto A."/>
            <person name="Yamaguchi K."/>
            <person name="Sugano A."/>
            <person name="Kohara Y."/>
            <person name="Fujiyama A."/>
            <person name="Anterola A."/>
            <person name="Aoki S."/>
            <person name="Ashton N."/>
            <person name="Barbazuk W.B."/>
            <person name="Barker E."/>
            <person name="Bennetzen J."/>
            <person name="Bezanilla M."/>
            <person name="Blankenship R."/>
            <person name="Cho S.H."/>
            <person name="Dutcher S."/>
            <person name="Estelle M."/>
            <person name="Fawcett J.A."/>
            <person name="Gundlach H."/>
            <person name="Hanada K."/>
            <person name="Heyl A."/>
            <person name="Hicks K.A."/>
            <person name="Hugh J."/>
            <person name="Lohr M."/>
            <person name="Mayer K."/>
            <person name="Melkozernov A."/>
            <person name="Murata T."/>
            <person name="Nelson D."/>
            <person name="Pils B."/>
            <person name="Prigge M."/>
            <person name="Reiss B."/>
            <person name="Renner T."/>
            <person name="Rombauts S."/>
            <person name="Rushton P."/>
            <person name="Sanderfoot A."/>
            <person name="Schween G."/>
            <person name="Shiu S.-H."/>
            <person name="Stueber K."/>
            <person name="Theodoulou F.L."/>
            <person name="Tu H."/>
            <person name="Van de Peer Y."/>
            <person name="Verrier P.J."/>
            <person name="Waters E."/>
            <person name="Wood A."/>
            <person name="Yang L."/>
            <person name="Cove D."/>
            <person name="Cuming A."/>
            <person name="Hasebe M."/>
            <person name="Lucas S."/>
            <person name="Mishler D.B."/>
            <person name="Reski R."/>
            <person name="Grigoriev I."/>
            <person name="Quatrano R.S."/>
            <person name="Boore J.L."/>
        </authorList>
    </citation>
    <scope>NUCLEOTIDE SEQUENCE [LARGE SCALE GENOMIC DNA]</scope>
    <source>
        <strain evidence="5 6">cv. Gransden 2004</strain>
    </source>
</reference>
<feature type="compositionally biased region" description="Polar residues" evidence="3">
    <location>
        <begin position="829"/>
        <end position="839"/>
    </location>
</feature>
<dbReference type="EnsemblPlants" id="Pp3c22_7740V3.5">
    <property type="protein sequence ID" value="Pp3c22_7740V3.5"/>
    <property type="gene ID" value="Pp3c22_7740"/>
</dbReference>
<keyword evidence="6" id="KW-1185">Reference proteome</keyword>
<dbReference type="GO" id="GO:0030036">
    <property type="term" value="P:actin cytoskeleton organization"/>
    <property type="evidence" value="ECO:0000318"/>
    <property type="project" value="GO_Central"/>
</dbReference>
<feature type="region of interest" description="Disordered" evidence="3">
    <location>
        <begin position="180"/>
        <end position="208"/>
    </location>
</feature>
<feature type="compositionally biased region" description="Polar residues" evidence="3">
    <location>
        <begin position="1063"/>
        <end position="1078"/>
    </location>
</feature>
<dbReference type="GO" id="GO:0034237">
    <property type="term" value="F:protein kinase A regulatory subunit binding"/>
    <property type="evidence" value="ECO:0000318"/>
    <property type="project" value="GO_Central"/>
</dbReference>
<evidence type="ECO:0000313" key="5">
    <source>
        <dbReference type="EnsemblPlants" id="Pp3c22_7740V3.1"/>
    </source>
</evidence>
<comment type="similarity">
    <text evidence="1 2">Belongs to the SCAR/WAVE family.</text>
</comment>
<feature type="compositionally biased region" description="Basic and acidic residues" evidence="3">
    <location>
        <begin position="985"/>
        <end position="994"/>
    </location>
</feature>
<feature type="region of interest" description="Disordered" evidence="3">
    <location>
        <begin position="338"/>
        <end position="370"/>
    </location>
</feature>
<evidence type="ECO:0000256" key="1">
    <source>
        <dbReference type="ARBA" id="ARBA00006993"/>
    </source>
</evidence>
<dbReference type="Gramene" id="Pp3c22_7740V3.1">
    <property type="protein sequence ID" value="Pp3c22_7740V3.1"/>
    <property type="gene ID" value="Pp3c22_7740"/>
</dbReference>
<dbReference type="Gene3D" id="6.10.280.150">
    <property type="match status" value="1"/>
</dbReference>
<dbReference type="InterPro" id="IPR028288">
    <property type="entry name" value="SCAR/WAVE_fam"/>
</dbReference>